<evidence type="ECO:0000313" key="2">
    <source>
        <dbReference type="Proteomes" id="UP001215398"/>
    </source>
</evidence>
<name>A0ABT5HAT9_9BACE</name>
<accession>A0ABT5HAT9</accession>
<evidence type="ECO:0000313" key="1">
    <source>
        <dbReference type="EMBL" id="MDC7137697.1"/>
    </source>
</evidence>
<proteinExistence type="predicted"/>
<protein>
    <submittedName>
        <fullName evidence="1">Uncharacterized protein</fullName>
    </submittedName>
</protein>
<dbReference type="EMBL" id="JAQPYS010000082">
    <property type="protein sequence ID" value="MDC7137697.1"/>
    <property type="molecule type" value="Genomic_DNA"/>
</dbReference>
<keyword evidence="2" id="KW-1185">Reference proteome</keyword>
<organism evidence="1 2">
    <name type="scientific">Bacteroides zhangwenhongii</name>
    <dbReference type="NCBI Taxonomy" id="2650157"/>
    <lineage>
        <taxon>Bacteria</taxon>
        <taxon>Pseudomonadati</taxon>
        <taxon>Bacteroidota</taxon>
        <taxon>Bacteroidia</taxon>
        <taxon>Bacteroidales</taxon>
        <taxon>Bacteroidaceae</taxon>
        <taxon>Bacteroides</taxon>
    </lineage>
</organism>
<sequence>MENELILRPQEENRLAVLRTSPKNYCKALCPKKVEDVFQSDEPSIGTIIRKFGEPQARAVLVILIADALEFFNVGNPMSATQVATTVDLIIEEYPYMKTDDFKLCFKNAMKMKYGNIYNRIDGQVIMSWLREYNKERCAVADNQSWNFHKENLSEEVNYTSGLSYEEYRNELKLRVGQGDEEAAKALSLSNEIISYLNKRENGKQEAEGDNLLEH</sequence>
<comment type="caution">
    <text evidence="1">The sequence shown here is derived from an EMBL/GenBank/DDBJ whole genome shotgun (WGS) entry which is preliminary data.</text>
</comment>
<gene>
    <name evidence="1" type="ORF">PQG98_15305</name>
</gene>
<reference evidence="1 2" key="1">
    <citation type="submission" date="2023-01" db="EMBL/GenBank/DDBJ databases">
        <title>Exploring GABA producing Bacteroides strains toward improving mental health.</title>
        <authorList>
            <person name="Yousuf B."/>
            <person name="Bouhlel N.E."/>
            <person name="Mottawea W."/>
            <person name="Hammami R."/>
        </authorList>
    </citation>
    <scope>NUCLEOTIDE SEQUENCE [LARGE SCALE GENOMIC DNA]</scope>
    <source>
        <strain evidence="1 2">UO.H1054</strain>
    </source>
</reference>
<dbReference type="Proteomes" id="UP001215398">
    <property type="component" value="Unassembled WGS sequence"/>
</dbReference>